<organism evidence="1 2">
    <name type="scientific">Lobosporangium transversale</name>
    <dbReference type="NCBI Taxonomy" id="64571"/>
    <lineage>
        <taxon>Eukaryota</taxon>
        <taxon>Fungi</taxon>
        <taxon>Fungi incertae sedis</taxon>
        <taxon>Mucoromycota</taxon>
        <taxon>Mortierellomycotina</taxon>
        <taxon>Mortierellomycetes</taxon>
        <taxon>Mortierellales</taxon>
        <taxon>Mortierellaceae</taxon>
        <taxon>Lobosporangium</taxon>
    </lineage>
</organism>
<keyword evidence="2" id="KW-1185">Reference proteome</keyword>
<comment type="caution">
    <text evidence="1">The sequence shown here is derived from an EMBL/GenBank/DDBJ whole genome shotgun (WGS) entry which is preliminary data.</text>
</comment>
<dbReference type="Gene3D" id="3.40.630.30">
    <property type="match status" value="1"/>
</dbReference>
<dbReference type="InterPro" id="IPR016181">
    <property type="entry name" value="Acyl_CoA_acyltransferase"/>
</dbReference>
<dbReference type="EMBL" id="MCFF01000066">
    <property type="protein sequence ID" value="ORY99685.1"/>
    <property type="molecule type" value="Genomic_DNA"/>
</dbReference>
<dbReference type="InParanoid" id="A0A1Y2G7B1"/>
<dbReference type="Proteomes" id="UP000193648">
    <property type="component" value="Unassembled WGS sequence"/>
</dbReference>
<dbReference type="AlphaFoldDB" id="A0A1Y2G7B1"/>
<accession>A0A1Y2G7B1</accession>
<protein>
    <submittedName>
        <fullName evidence="1">Uncharacterized protein</fullName>
    </submittedName>
</protein>
<proteinExistence type="predicted"/>
<evidence type="ECO:0000313" key="2">
    <source>
        <dbReference type="Proteomes" id="UP000193648"/>
    </source>
</evidence>
<dbReference type="GeneID" id="33570062"/>
<dbReference type="OrthoDB" id="2321175at2759"/>
<dbReference type="CDD" id="cd04301">
    <property type="entry name" value="NAT_SF"/>
    <property type="match status" value="1"/>
</dbReference>
<reference evidence="1 2" key="1">
    <citation type="submission" date="2016-07" db="EMBL/GenBank/DDBJ databases">
        <title>Pervasive Adenine N6-methylation of Active Genes in Fungi.</title>
        <authorList>
            <consortium name="DOE Joint Genome Institute"/>
            <person name="Mondo S.J."/>
            <person name="Dannebaum R.O."/>
            <person name="Kuo R.C."/>
            <person name="Labutti K."/>
            <person name="Haridas S."/>
            <person name="Kuo A."/>
            <person name="Salamov A."/>
            <person name="Ahrendt S.R."/>
            <person name="Lipzen A."/>
            <person name="Sullivan W."/>
            <person name="Andreopoulos W.B."/>
            <person name="Clum A."/>
            <person name="Lindquist E."/>
            <person name="Daum C."/>
            <person name="Ramamoorthy G.K."/>
            <person name="Gryganskyi A."/>
            <person name="Culley D."/>
            <person name="Magnuson J.K."/>
            <person name="James T.Y."/>
            <person name="O'Malley M.A."/>
            <person name="Stajich J.E."/>
            <person name="Spatafora J.W."/>
            <person name="Visel A."/>
            <person name="Grigoriev I.V."/>
        </authorList>
    </citation>
    <scope>NUCLEOTIDE SEQUENCE [LARGE SCALE GENOMIC DNA]</scope>
    <source>
        <strain evidence="1 2">NRRL 3116</strain>
    </source>
</reference>
<dbReference type="RefSeq" id="XP_021875949.1">
    <property type="nucleotide sequence ID" value="XM_022028219.1"/>
</dbReference>
<dbReference type="SUPFAM" id="SSF55729">
    <property type="entry name" value="Acyl-CoA N-acyltransferases (Nat)"/>
    <property type="match status" value="1"/>
</dbReference>
<evidence type="ECO:0000313" key="1">
    <source>
        <dbReference type="EMBL" id="ORY99685.1"/>
    </source>
</evidence>
<dbReference type="Pfam" id="PF13527">
    <property type="entry name" value="Acetyltransf_9"/>
    <property type="match status" value="1"/>
</dbReference>
<name>A0A1Y2G7B1_9FUNG</name>
<gene>
    <name evidence="1" type="ORF">BCR41DRAFT_390392</name>
</gene>
<sequence length="521" mass="59224">MVVSSQSFERPTIDIGDGLIMRWSSKADTDNVINLVGDAFRWIPYGDPLPENMVPPPNEYFMAGARRMLSGKNAAMSGHDYALVEDTKRAKGRNPIVACAALHKHPAYYGSINLQFGKPELIACDPEYRGKGLIRRLLFEMIHPASDARGDDLQFIGGIPYFYRQFGYEYALYVCPGTRFENADAVPALAKGETEPYNLRRATVDDIPLLIRLSHPEKRHAIAQVGLHYTPEYWQYTVHDIYEDKQHRFDADRDTRIIVDVKTGMDVGFTVVSHGYLGPQLEAMALEEDLVKYIDAKDSVLRQLFQHARERQEIAAREYELYKKKIGLVTEDDTNGPKPIRFSFGLQLNKEHPLSILVSDKIKDAPNNICDYLLYARIPSYKRFIQKITPELEKRLADSVIAGISGRLRLNFFRRVEGQDCKGLQIFLEKGKIVDVQNWAPLSDAQLLEERLQWKAQGTKAPTIYVASFGPLTFSSLITGKNSVEELVLANGENLIKDNPTRTLLETLFPKVDHHIDSYIW</sequence>